<evidence type="ECO:0000256" key="4">
    <source>
        <dbReference type="ARBA" id="ARBA00023136"/>
    </source>
</evidence>
<feature type="transmembrane region" description="Helical" evidence="5">
    <location>
        <begin position="145"/>
        <end position="166"/>
    </location>
</feature>
<dbReference type="AlphaFoldDB" id="A0A239BAM6"/>
<reference evidence="6 7" key="1">
    <citation type="submission" date="2017-06" db="EMBL/GenBank/DDBJ databases">
        <authorList>
            <person name="Kim H.J."/>
            <person name="Triplett B.A."/>
        </authorList>
    </citation>
    <scope>NUCLEOTIDE SEQUENCE [LARGE SCALE GENOMIC DNA]</scope>
    <source>
        <strain evidence="6 7">DSM 25597</strain>
    </source>
</reference>
<evidence type="ECO:0000313" key="6">
    <source>
        <dbReference type="EMBL" id="SNS04729.1"/>
    </source>
</evidence>
<feature type="transmembrane region" description="Helical" evidence="5">
    <location>
        <begin position="281"/>
        <end position="304"/>
    </location>
</feature>
<feature type="transmembrane region" description="Helical" evidence="5">
    <location>
        <begin position="384"/>
        <end position="407"/>
    </location>
</feature>
<feature type="transmembrane region" description="Helical" evidence="5">
    <location>
        <begin position="116"/>
        <end position="133"/>
    </location>
</feature>
<keyword evidence="4 5" id="KW-0472">Membrane</keyword>
<keyword evidence="3 5" id="KW-1133">Transmembrane helix</keyword>
<keyword evidence="7" id="KW-1185">Reference proteome</keyword>
<dbReference type="GO" id="GO:0046873">
    <property type="term" value="F:metal ion transmembrane transporter activity"/>
    <property type="evidence" value="ECO:0007669"/>
    <property type="project" value="InterPro"/>
</dbReference>
<feature type="transmembrane region" description="Helical" evidence="5">
    <location>
        <begin position="186"/>
        <end position="211"/>
    </location>
</feature>
<feature type="transmembrane region" description="Helical" evidence="5">
    <location>
        <begin position="325"/>
        <end position="344"/>
    </location>
</feature>
<feature type="transmembrane region" description="Helical" evidence="5">
    <location>
        <begin position="350"/>
        <end position="372"/>
    </location>
</feature>
<evidence type="ECO:0000313" key="7">
    <source>
        <dbReference type="Proteomes" id="UP000198379"/>
    </source>
</evidence>
<dbReference type="RefSeq" id="WP_089372652.1">
    <property type="nucleotide sequence ID" value="NZ_BMEP01000005.1"/>
</dbReference>
<evidence type="ECO:0000256" key="3">
    <source>
        <dbReference type="ARBA" id="ARBA00022989"/>
    </source>
</evidence>
<accession>A0A239BAM6</accession>
<evidence type="ECO:0000256" key="5">
    <source>
        <dbReference type="SAM" id="Phobius"/>
    </source>
</evidence>
<dbReference type="InterPro" id="IPR001046">
    <property type="entry name" value="NRAMP_fam"/>
</dbReference>
<name>A0A239BAM6_9FLAO</name>
<sequence length="411" mass="44342">MSGISLKKLGPGLLFAGAAIGVSHLVQSTKAGGYYGFGLLWALLLINIIKYPSFQFGPRYAAATGNSLLHGYHKLGKGVLVTYFILSLLTMFTIQTAVTIVTAGLAVQLFGLDWDIAVWSVVITLFCAAILALGRYKLLDNLMKVIILVLTVSTLFAVLFAFRESIATEGMGSSDGLIQLLPTDAVGIAFLIAFMGWMPAPLDISIFHSLWTVEKGKTQKNDVKTSLFDFNVGYLGTVVLGICFVTLGALVMFGSGDTFSDKGGVFAGQLISMYTTSLGDWATILIGVAAFTTMFSTTLTTLDASPRAMSTATSLLGVKSIFKSYLFWLILLIVGTCIILFFFVSEMGLLIKVATILSFLTAPFYAICNYLVFKDPDVPEKARLGIPMRIYSIVSIVLLIAFSGYYVSTLL</sequence>
<proteinExistence type="predicted"/>
<evidence type="ECO:0000256" key="2">
    <source>
        <dbReference type="ARBA" id="ARBA00022692"/>
    </source>
</evidence>
<dbReference type="Pfam" id="PF01566">
    <property type="entry name" value="Nramp"/>
    <property type="match status" value="1"/>
</dbReference>
<dbReference type="OrthoDB" id="4858698at2"/>
<organism evidence="6 7">
    <name type="scientific">Dokdonia pacifica</name>
    <dbReference type="NCBI Taxonomy" id="1627892"/>
    <lineage>
        <taxon>Bacteria</taxon>
        <taxon>Pseudomonadati</taxon>
        <taxon>Bacteroidota</taxon>
        <taxon>Flavobacteriia</taxon>
        <taxon>Flavobacteriales</taxon>
        <taxon>Flavobacteriaceae</taxon>
        <taxon>Dokdonia</taxon>
    </lineage>
</organism>
<protein>
    <submittedName>
        <fullName evidence="6">Mn2+ and Fe2+ transporters of the NRAMP family</fullName>
    </submittedName>
</protein>
<feature type="transmembrane region" description="Helical" evidence="5">
    <location>
        <begin position="80"/>
        <end position="110"/>
    </location>
</feature>
<dbReference type="EMBL" id="FZNY01000006">
    <property type="protein sequence ID" value="SNS04729.1"/>
    <property type="molecule type" value="Genomic_DNA"/>
</dbReference>
<dbReference type="GO" id="GO:0016020">
    <property type="term" value="C:membrane"/>
    <property type="evidence" value="ECO:0007669"/>
    <property type="project" value="UniProtKB-SubCell"/>
</dbReference>
<comment type="subcellular location">
    <subcellularLocation>
        <location evidence="1">Membrane</location>
        <topology evidence="1">Multi-pass membrane protein</topology>
    </subcellularLocation>
</comment>
<feature type="transmembrane region" description="Helical" evidence="5">
    <location>
        <begin position="9"/>
        <end position="26"/>
    </location>
</feature>
<feature type="transmembrane region" description="Helical" evidence="5">
    <location>
        <begin position="32"/>
        <end position="49"/>
    </location>
</feature>
<dbReference type="Proteomes" id="UP000198379">
    <property type="component" value="Unassembled WGS sequence"/>
</dbReference>
<evidence type="ECO:0000256" key="1">
    <source>
        <dbReference type="ARBA" id="ARBA00004141"/>
    </source>
</evidence>
<keyword evidence="2 5" id="KW-0812">Transmembrane</keyword>
<feature type="transmembrane region" description="Helical" evidence="5">
    <location>
        <begin position="232"/>
        <end position="253"/>
    </location>
</feature>
<gene>
    <name evidence="6" type="ORF">SAMN06265376_10625</name>
</gene>